<dbReference type="InterPro" id="IPR037869">
    <property type="entry name" value="Spp1/CFP1"/>
</dbReference>
<keyword evidence="4" id="KW-0862">Zinc</keyword>
<evidence type="ECO:0000259" key="8">
    <source>
        <dbReference type="PROSITE" id="PS50016"/>
    </source>
</evidence>
<dbReference type="SMART" id="SM00249">
    <property type="entry name" value="PHD"/>
    <property type="match status" value="1"/>
</dbReference>
<accession>A0ABR3Q394</accession>
<feature type="region of interest" description="Disordered" evidence="7">
    <location>
        <begin position="1"/>
        <end position="160"/>
    </location>
</feature>
<feature type="compositionally biased region" description="Low complexity" evidence="7">
    <location>
        <begin position="103"/>
        <end position="116"/>
    </location>
</feature>
<dbReference type="InterPro" id="IPR013083">
    <property type="entry name" value="Znf_RING/FYVE/PHD"/>
</dbReference>
<name>A0ABR3Q394_9TREE</name>
<evidence type="ECO:0000313" key="9">
    <source>
        <dbReference type="EMBL" id="KAL1409115.1"/>
    </source>
</evidence>
<feature type="compositionally biased region" description="Basic and acidic residues" evidence="7">
    <location>
        <begin position="120"/>
        <end position="131"/>
    </location>
</feature>
<dbReference type="RefSeq" id="XP_069209059.1">
    <property type="nucleotide sequence ID" value="XM_069354417.1"/>
</dbReference>
<dbReference type="InterPro" id="IPR001965">
    <property type="entry name" value="Znf_PHD"/>
</dbReference>
<feature type="compositionally biased region" description="Basic and acidic residues" evidence="7">
    <location>
        <begin position="364"/>
        <end position="373"/>
    </location>
</feature>
<keyword evidence="3 6" id="KW-0863">Zinc-finger</keyword>
<keyword evidence="5" id="KW-0539">Nucleus</keyword>
<comment type="caution">
    <text evidence="9">The sequence shown here is derived from an EMBL/GenBank/DDBJ whole genome shotgun (WGS) entry which is preliminary data.</text>
</comment>
<dbReference type="PROSITE" id="PS50016">
    <property type="entry name" value="ZF_PHD_2"/>
    <property type="match status" value="1"/>
</dbReference>
<feature type="compositionally biased region" description="Acidic residues" evidence="7">
    <location>
        <begin position="394"/>
        <end position="414"/>
    </location>
</feature>
<reference evidence="9 10" key="1">
    <citation type="submission" date="2023-08" db="EMBL/GenBank/DDBJ databases">
        <title>Annotated Genome Sequence of Vanrija albida AlHP1.</title>
        <authorList>
            <person name="Herzog R."/>
        </authorList>
    </citation>
    <scope>NUCLEOTIDE SEQUENCE [LARGE SCALE GENOMIC DNA]</scope>
    <source>
        <strain evidence="9 10">AlHP1</strain>
    </source>
</reference>
<feature type="compositionally biased region" description="Basic and acidic residues" evidence="7">
    <location>
        <begin position="26"/>
        <end position="40"/>
    </location>
</feature>
<dbReference type="InterPro" id="IPR011011">
    <property type="entry name" value="Znf_FYVE_PHD"/>
</dbReference>
<gene>
    <name evidence="9" type="primary">SQT1_2</name>
    <name evidence="9" type="ORF">Q8F55_005942</name>
</gene>
<protein>
    <submittedName>
        <fullName evidence="9">60S ribosomal subunit assembly or modification protein</fullName>
    </submittedName>
</protein>
<dbReference type="GeneID" id="95986985"/>
<feature type="domain" description="PHD-type" evidence="8">
    <location>
        <begin position="167"/>
        <end position="220"/>
    </location>
</feature>
<proteinExistence type="predicted"/>
<evidence type="ECO:0000256" key="3">
    <source>
        <dbReference type="ARBA" id="ARBA00022771"/>
    </source>
</evidence>
<dbReference type="PROSITE" id="PS01359">
    <property type="entry name" value="ZF_PHD_1"/>
    <property type="match status" value="1"/>
</dbReference>
<feature type="region of interest" description="Disordered" evidence="7">
    <location>
        <begin position="393"/>
        <end position="435"/>
    </location>
</feature>
<evidence type="ECO:0000256" key="4">
    <source>
        <dbReference type="ARBA" id="ARBA00022833"/>
    </source>
</evidence>
<dbReference type="InterPro" id="IPR019787">
    <property type="entry name" value="Znf_PHD-finger"/>
</dbReference>
<dbReference type="EMBL" id="JBBXJM010000004">
    <property type="protein sequence ID" value="KAL1409115.1"/>
    <property type="molecule type" value="Genomic_DNA"/>
</dbReference>
<sequence length="491" mass="52631">MEPASTSRASSPQSSLPGPSQIVASPDKHARDGDSVERGAKRAKTAHDAPSPLPSAAKLPVSRVGSVDVKIEVETEAGSRVATPSASRHASPQPDKLKKKAASKAPLSASSSASAKKLPKPKEVKKPIVDKKKAKPKSRTLDELKSERARSTSTQPTTPGLDVESEDAYCICKGAVEEEEGGTMIGCEVCDNWFHPSCAGVAENEVDLLDVFICKDCEGKTSRRTVYKTLCKREGCDRKARATSKFCSSRCAFQHAQGVLSTVDNKKARTQIQSALAAYPSPTPTVTVEHHGGTAVPAPAPGDGAESLVRELKQQSEGVTRALELVGKRRAILEQAVAYYDSLVVTLVPAAPAPASKKSKNKRRDGQKEERPCAFDPRLLWDDDEVGAWAGDEAPLEDAPEEVEPEAGAEEDGADTATPKPPSRAVCKNGRRCDRHQGWQRTTGVALDVEVAQLTRRRDELAAYADGIEREAELDAAAAKARDEVHRRLKA</sequence>
<dbReference type="PANTHER" id="PTHR46174:SF1">
    <property type="entry name" value="CXXC-TYPE ZINC FINGER PROTEIN 1"/>
    <property type="match status" value="1"/>
</dbReference>
<feature type="compositionally biased region" description="Basic and acidic residues" evidence="7">
    <location>
        <begin position="139"/>
        <end position="150"/>
    </location>
</feature>
<dbReference type="Pfam" id="PF00628">
    <property type="entry name" value="PHD"/>
    <property type="match status" value="1"/>
</dbReference>
<feature type="region of interest" description="Disordered" evidence="7">
    <location>
        <begin position="353"/>
        <end position="377"/>
    </location>
</feature>
<dbReference type="Proteomes" id="UP001565368">
    <property type="component" value="Unassembled WGS sequence"/>
</dbReference>
<dbReference type="PANTHER" id="PTHR46174">
    <property type="entry name" value="CXXC-TYPE ZINC FINGER PROTEIN 1"/>
    <property type="match status" value="1"/>
</dbReference>
<feature type="compositionally biased region" description="Low complexity" evidence="7">
    <location>
        <begin position="1"/>
        <end position="21"/>
    </location>
</feature>
<dbReference type="Gene3D" id="3.30.40.10">
    <property type="entry name" value="Zinc/RING finger domain, C3HC4 (zinc finger)"/>
    <property type="match status" value="1"/>
</dbReference>
<organism evidence="9 10">
    <name type="scientific">Vanrija albida</name>
    <dbReference type="NCBI Taxonomy" id="181172"/>
    <lineage>
        <taxon>Eukaryota</taxon>
        <taxon>Fungi</taxon>
        <taxon>Dikarya</taxon>
        <taxon>Basidiomycota</taxon>
        <taxon>Agaricomycotina</taxon>
        <taxon>Tremellomycetes</taxon>
        <taxon>Trichosporonales</taxon>
        <taxon>Trichosporonaceae</taxon>
        <taxon>Vanrija</taxon>
    </lineage>
</organism>
<comment type="subcellular location">
    <subcellularLocation>
        <location evidence="1">Nucleus</location>
    </subcellularLocation>
</comment>
<evidence type="ECO:0000256" key="2">
    <source>
        <dbReference type="ARBA" id="ARBA00022723"/>
    </source>
</evidence>
<evidence type="ECO:0000313" key="10">
    <source>
        <dbReference type="Proteomes" id="UP001565368"/>
    </source>
</evidence>
<evidence type="ECO:0000256" key="7">
    <source>
        <dbReference type="SAM" id="MobiDB-lite"/>
    </source>
</evidence>
<evidence type="ECO:0000256" key="5">
    <source>
        <dbReference type="ARBA" id="ARBA00023242"/>
    </source>
</evidence>
<dbReference type="InterPro" id="IPR019786">
    <property type="entry name" value="Zinc_finger_PHD-type_CS"/>
</dbReference>
<keyword evidence="2" id="KW-0479">Metal-binding</keyword>
<keyword evidence="10" id="KW-1185">Reference proteome</keyword>
<evidence type="ECO:0000256" key="1">
    <source>
        <dbReference type="ARBA" id="ARBA00004123"/>
    </source>
</evidence>
<dbReference type="SUPFAM" id="SSF57903">
    <property type="entry name" value="FYVE/PHD zinc finger"/>
    <property type="match status" value="1"/>
</dbReference>
<evidence type="ECO:0000256" key="6">
    <source>
        <dbReference type="PROSITE-ProRule" id="PRU00146"/>
    </source>
</evidence>